<dbReference type="PROSITE" id="PS51257">
    <property type="entry name" value="PROKAR_LIPOPROTEIN"/>
    <property type="match status" value="1"/>
</dbReference>
<feature type="transmembrane region" description="Helical" evidence="1">
    <location>
        <begin position="83"/>
        <end position="107"/>
    </location>
</feature>
<protein>
    <submittedName>
        <fullName evidence="2">Uncharacterized protein</fullName>
    </submittedName>
</protein>
<keyword evidence="1" id="KW-0812">Transmembrane</keyword>
<dbReference type="EMBL" id="JABWQX020000001">
    <property type="protein sequence ID" value="MBV4552440.1"/>
    <property type="molecule type" value="Genomic_DNA"/>
</dbReference>
<keyword evidence="1" id="KW-0472">Membrane</keyword>
<feature type="transmembrane region" description="Helical" evidence="1">
    <location>
        <begin position="47"/>
        <end position="71"/>
    </location>
</feature>
<reference evidence="3" key="3">
    <citation type="submission" date="2021-06" db="EMBL/GenBank/DDBJ databases">
        <title>Updating the genus Pseudomonas: Description of 43 new species and partition of the Pseudomonas putida group.</title>
        <authorList>
            <person name="Girard L."/>
            <person name="Lood C."/>
            <person name="Vandamme P."/>
            <person name="Rokni-Zadeh H."/>
            <person name="Van Noort V."/>
            <person name="Hofte M."/>
            <person name="Lavigne R."/>
            <person name="De Mot R."/>
        </authorList>
    </citation>
    <scope>NUCLEOTIDE SEQUENCE</scope>
    <source>
        <strain evidence="3">SWRI102</strain>
    </source>
</reference>
<sequence>MLREEKGLGGAIICIMAACAMLFFFPADTVMENPENPNDTQGVPAVAMYLVILIMLTATSVALTGLGSFAQQFLRHRSFTLRIGVYVFANAPLFFTSLLGGVVSLAYSYDTVSGVLAALMFLFSFASLLLAIPQKSN</sequence>
<keyword evidence="4" id="KW-1185">Reference proteome</keyword>
<organism evidence="2">
    <name type="scientific">Pseudomonas marvdashtae</name>
    <dbReference type="NCBI Taxonomy" id="2745500"/>
    <lineage>
        <taxon>Bacteria</taxon>
        <taxon>Pseudomonadati</taxon>
        <taxon>Pseudomonadota</taxon>
        <taxon>Gammaproteobacteria</taxon>
        <taxon>Pseudomonadales</taxon>
        <taxon>Pseudomonadaceae</taxon>
        <taxon>Pseudomonas</taxon>
    </lineage>
</organism>
<name>A0A923JRH5_9PSED</name>
<keyword evidence="1" id="KW-1133">Transmembrane helix</keyword>
<gene>
    <name evidence="3" type="ORF">HU742_014945</name>
    <name evidence="2" type="ORF">HU742_21285</name>
</gene>
<evidence type="ECO:0000313" key="2">
    <source>
        <dbReference type="EMBL" id="MBC3397755.1"/>
    </source>
</evidence>
<dbReference type="Proteomes" id="UP000659438">
    <property type="component" value="Unassembled WGS sequence"/>
</dbReference>
<reference evidence="2" key="2">
    <citation type="submission" date="2020-07" db="EMBL/GenBank/DDBJ databases">
        <authorList>
            <person name="Lood C."/>
            <person name="Girard L."/>
        </authorList>
    </citation>
    <scope>NUCLEOTIDE SEQUENCE</scope>
    <source>
        <strain evidence="2">SWRI102</strain>
    </source>
</reference>
<comment type="caution">
    <text evidence="2">The sequence shown here is derived from an EMBL/GenBank/DDBJ whole genome shotgun (WGS) entry which is preliminary data.</text>
</comment>
<accession>A0A923JRH5</accession>
<proteinExistence type="predicted"/>
<feature type="transmembrane region" description="Helical" evidence="1">
    <location>
        <begin position="7"/>
        <end position="27"/>
    </location>
</feature>
<evidence type="ECO:0000313" key="3">
    <source>
        <dbReference type="EMBL" id="MBV4552440.1"/>
    </source>
</evidence>
<feature type="transmembrane region" description="Helical" evidence="1">
    <location>
        <begin position="113"/>
        <end position="132"/>
    </location>
</feature>
<dbReference type="RefSeq" id="WP_186644611.1">
    <property type="nucleotide sequence ID" value="NZ_JABWQX020000001.1"/>
</dbReference>
<reference evidence="2 4" key="1">
    <citation type="journal article" date="2020" name="Microorganisms">
        <title>Reliable Identification of Environmental Pseudomonas Isolates Using the rpoD Gene.</title>
        <authorList>
            <consortium name="The Broad Institute Genome Sequencing Platform"/>
            <person name="Girard L."/>
            <person name="Lood C."/>
            <person name="Rokni-Zadeh H."/>
            <person name="van Noort V."/>
            <person name="Lavigne R."/>
            <person name="De Mot R."/>
        </authorList>
    </citation>
    <scope>NUCLEOTIDE SEQUENCE</scope>
    <source>
        <strain evidence="2 4">SWRI102</strain>
    </source>
</reference>
<evidence type="ECO:0000256" key="1">
    <source>
        <dbReference type="SAM" id="Phobius"/>
    </source>
</evidence>
<dbReference type="EMBL" id="JABWQX010000010">
    <property type="protein sequence ID" value="MBC3397755.1"/>
    <property type="molecule type" value="Genomic_DNA"/>
</dbReference>
<dbReference type="AlphaFoldDB" id="A0A923JRH5"/>
<evidence type="ECO:0000313" key="4">
    <source>
        <dbReference type="Proteomes" id="UP000659438"/>
    </source>
</evidence>